<evidence type="ECO:0000313" key="2">
    <source>
        <dbReference type="Proteomes" id="UP000886881"/>
    </source>
</evidence>
<gene>
    <name evidence="1" type="ORF">IAC35_01125</name>
</gene>
<comment type="caution">
    <text evidence="1">The sequence shown here is derived from an EMBL/GenBank/DDBJ whole genome shotgun (WGS) entry which is preliminary data.</text>
</comment>
<name>A0A9D1GLN5_9BACT</name>
<dbReference type="Gene3D" id="3.30.830.10">
    <property type="entry name" value="Metalloenzyme, LuxS/M16 peptidase-like"/>
    <property type="match status" value="3"/>
</dbReference>
<dbReference type="Proteomes" id="UP000886881">
    <property type="component" value="Unassembled WGS sequence"/>
</dbReference>
<dbReference type="SUPFAM" id="SSF63411">
    <property type="entry name" value="LuxS/MPP-like metallohydrolase"/>
    <property type="match status" value="2"/>
</dbReference>
<reference evidence="1" key="2">
    <citation type="journal article" date="2021" name="PeerJ">
        <title>Extensive microbial diversity within the chicken gut microbiome revealed by metagenomics and culture.</title>
        <authorList>
            <person name="Gilroy R."/>
            <person name="Ravi A."/>
            <person name="Getino M."/>
            <person name="Pursley I."/>
            <person name="Horton D.L."/>
            <person name="Alikhan N.F."/>
            <person name="Baker D."/>
            <person name="Gharbi K."/>
            <person name="Hall N."/>
            <person name="Watson M."/>
            <person name="Adriaenssens E.M."/>
            <person name="Foster-Nyarko E."/>
            <person name="Jarju S."/>
            <person name="Secka A."/>
            <person name="Antonio M."/>
            <person name="Oren A."/>
            <person name="Chaudhuri R.R."/>
            <person name="La Ragione R."/>
            <person name="Hildebrand F."/>
            <person name="Pallen M.J."/>
        </authorList>
    </citation>
    <scope>NUCLEOTIDE SEQUENCE</scope>
    <source>
        <strain evidence="1">ChiHecec2B26-709</strain>
    </source>
</reference>
<protein>
    <recommendedName>
        <fullName evidence="3">Peptidase M16 C-terminal domain-containing protein</fullName>
    </recommendedName>
</protein>
<evidence type="ECO:0000313" key="1">
    <source>
        <dbReference type="EMBL" id="HIT46441.1"/>
    </source>
</evidence>
<accession>A0A9D1GLN5</accession>
<dbReference type="GO" id="GO:0046872">
    <property type="term" value="F:metal ion binding"/>
    <property type="evidence" value="ECO:0007669"/>
    <property type="project" value="InterPro"/>
</dbReference>
<dbReference type="InterPro" id="IPR011249">
    <property type="entry name" value="Metalloenz_LuxS/M16"/>
</dbReference>
<organism evidence="1 2">
    <name type="scientific">Candidatus Cryptobacteroides merdipullorum</name>
    <dbReference type="NCBI Taxonomy" id="2840771"/>
    <lineage>
        <taxon>Bacteria</taxon>
        <taxon>Pseudomonadati</taxon>
        <taxon>Bacteroidota</taxon>
        <taxon>Bacteroidia</taxon>
        <taxon>Bacteroidales</taxon>
        <taxon>Candidatus Cryptobacteroides</taxon>
    </lineage>
</organism>
<evidence type="ECO:0008006" key="3">
    <source>
        <dbReference type="Google" id="ProtNLM"/>
    </source>
</evidence>
<dbReference type="AlphaFoldDB" id="A0A9D1GLN5"/>
<sequence length="836" mass="92047">MPALGVAEEIKRGAFPNGLEYYLVSNQAEKGFADFALVTKTPADESAARDLLDSLPHFGGRAPYRFLADNGVGYSREGYVVSRPDARILSLRRVPVYNTDVADSTLMLIFDVAASSDAPQAVIVSGDIDVAKVRERMDLLSMTVPKLGRQADTAVYRWAPRDSLRIIVTYNSTEDVAAINAIFSARRLPAALMNTIQPLIADAYSYILGRIVSVRLEDAFRRQGIPLAQMHFDYHDSAESSGDEYYSFSLFTSAECIDGATSALASVFASLDKNGATVEEFEDAKQRMKSEVKRSEFGRRLSNREYVEKCAASYLYGANLASETSVNRYIMGRSLPVDRELSLFNGFVGAVLDSTRNLTLRYDMPYVGVDRTLMKETFFDAWAQAGPGGAEYRSFFSDTSSVYGAVKKARLRAETPEPVSGGKMWTFANGVRVVFKKMDTAGEFHYALMLRGGISYVPDLHAGEGAFVEDMLALSSIAGHKGRDFMSVLSANGITMEVEAGLSDMRISGMAPKAKLPLLMRALLAISRERKPDAEEFEYYRKAEALRIDMGALSPRNVNSLMDSIMRPNYFYTDRKFISNLRDDLPERAEKYFASEFSKVNNGMLVLVGDLDEEMLKKELTRTVGGFSCQNKYSPRPKVSSRFASGSVTYMSESLPGLVGGGEIGVNIGMSAAVSYTIDNYIAFKAAVACIEKELVRELAGCGAYAEVSDKLEIFPSERMSLYVNCHPCMASGLPGSVSPGDPLSILEAVRKVTARLGVLEISETDLKAYKEVLVSEFEYSRTDPESVMLSVLVRYSEGKDLVTNFSRAVDELTADDIKKVLALLQRGAEVEYVII</sequence>
<reference evidence="1" key="1">
    <citation type="submission" date="2020-10" db="EMBL/GenBank/DDBJ databases">
        <authorList>
            <person name="Gilroy R."/>
        </authorList>
    </citation>
    <scope>NUCLEOTIDE SEQUENCE</scope>
    <source>
        <strain evidence="1">ChiHecec2B26-709</strain>
    </source>
</reference>
<proteinExistence type="predicted"/>
<dbReference type="EMBL" id="DVLC01000022">
    <property type="protein sequence ID" value="HIT46441.1"/>
    <property type="molecule type" value="Genomic_DNA"/>
</dbReference>